<comment type="caution">
    <text evidence="1">The sequence shown here is derived from an EMBL/GenBank/DDBJ whole genome shotgun (WGS) entry which is preliminary data.</text>
</comment>
<dbReference type="EMBL" id="VUNR01000043">
    <property type="protein sequence ID" value="MSU09954.1"/>
    <property type="molecule type" value="Genomic_DNA"/>
</dbReference>
<sequence>MGGKVLDYEAKTIYMNGKNDGIALGMAQGVAQGMEQGVAQGVAQGRASMVLDMIKDGLEIGTIARIARMSVEQVNELGRKAVLE</sequence>
<proteinExistence type="predicted"/>
<keyword evidence="2" id="KW-1185">Reference proteome</keyword>
<organism evidence="1 2">
    <name type="scientific">Anaerovibrio slackiae</name>
    <dbReference type="NCBI Taxonomy" id="2652309"/>
    <lineage>
        <taxon>Bacteria</taxon>
        <taxon>Bacillati</taxon>
        <taxon>Bacillota</taxon>
        <taxon>Negativicutes</taxon>
        <taxon>Selenomonadales</taxon>
        <taxon>Selenomonadaceae</taxon>
        <taxon>Anaerovibrio</taxon>
    </lineage>
</organism>
<protein>
    <recommendedName>
        <fullName evidence="3">Transposase</fullName>
    </recommendedName>
</protein>
<dbReference type="Proteomes" id="UP000433181">
    <property type="component" value="Unassembled WGS sequence"/>
</dbReference>
<evidence type="ECO:0000313" key="2">
    <source>
        <dbReference type="Proteomes" id="UP000433181"/>
    </source>
</evidence>
<reference evidence="1 2" key="1">
    <citation type="submission" date="2019-08" db="EMBL/GenBank/DDBJ databases">
        <title>In-depth cultivation of the pig gut microbiome towards novel bacterial diversity and tailored functional studies.</title>
        <authorList>
            <person name="Wylensek D."/>
            <person name="Hitch T.C.A."/>
            <person name="Clavel T."/>
        </authorList>
    </citation>
    <scope>NUCLEOTIDE SEQUENCE [LARGE SCALE GENOMIC DNA]</scope>
    <source>
        <strain evidence="1 2">WCA-693-APC-5D-A</strain>
    </source>
</reference>
<name>A0A6I2UK59_9FIRM</name>
<evidence type="ECO:0000313" key="1">
    <source>
        <dbReference type="EMBL" id="MSU09954.1"/>
    </source>
</evidence>
<evidence type="ECO:0008006" key="3">
    <source>
        <dbReference type="Google" id="ProtNLM"/>
    </source>
</evidence>
<dbReference type="AlphaFoldDB" id="A0A6I2UK59"/>
<dbReference type="GeneID" id="96779916"/>
<accession>A0A6I2UK59</accession>
<dbReference type="RefSeq" id="WP_154408119.1">
    <property type="nucleotide sequence ID" value="NZ_VUNR01000043.1"/>
</dbReference>
<gene>
    <name evidence="1" type="ORF">FYJ84_13360</name>
</gene>